<dbReference type="AlphaFoldDB" id="A0AAX3I3L0"/>
<accession>A0AAX3I3L0</accession>
<proteinExistence type="predicted"/>
<reference evidence="1 2" key="1">
    <citation type="submission" date="2019-05" db="EMBL/GenBank/DDBJ databases">
        <authorList>
            <consortium name="Pathogen Informatics"/>
        </authorList>
    </citation>
    <scope>NUCLEOTIDE SEQUENCE [LARGE SCALE GENOMIC DNA]</scope>
    <source>
        <strain evidence="1 2">NCTC10696</strain>
    </source>
</reference>
<name>A0AAX3I3L0_9PSED</name>
<dbReference type="Proteomes" id="UP000306562">
    <property type="component" value="Chromosome"/>
</dbReference>
<organism evidence="1 2">
    <name type="scientific">Pseudomonas synxantha</name>
    <dbReference type="NCBI Taxonomy" id="47883"/>
    <lineage>
        <taxon>Bacteria</taxon>
        <taxon>Pseudomonadati</taxon>
        <taxon>Pseudomonadota</taxon>
        <taxon>Gammaproteobacteria</taxon>
        <taxon>Pseudomonadales</taxon>
        <taxon>Pseudomonadaceae</taxon>
        <taxon>Pseudomonas</taxon>
    </lineage>
</organism>
<sequence length="96" mass="10822">MGNTYMSDTDLKDLQERRSELGAIDSSIEQKNKLITGIRDYKSVEYGMSQYGYYQVLTINGSNFIPDELTGGFTHPSNIIKLVDSLIKEGKLIEPK</sequence>
<evidence type="ECO:0000313" key="1">
    <source>
        <dbReference type="EMBL" id="VTQ95782.1"/>
    </source>
</evidence>
<gene>
    <name evidence="1" type="ORF">NCTC10696_01721</name>
</gene>
<evidence type="ECO:0000313" key="2">
    <source>
        <dbReference type="Proteomes" id="UP000306562"/>
    </source>
</evidence>
<protein>
    <submittedName>
        <fullName evidence="1">Uncharacterized protein</fullName>
    </submittedName>
</protein>
<dbReference type="EMBL" id="LR590482">
    <property type="protein sequence ID" value="VTQ95782.1"/>
    <property type="molecule type" value="Genomic_DNA"/>
</dbReference>